<dbReference type="SUPFAM" id="SSF52540">
    <property type="entry name" value="P-loop containing nucleoside triphosphate hydrolases"/>
    <property type="match status" value="1"/>
</dbReference>
<feature type="domain" description="Nephrocystin 3-like N-terminal" evidence="3">
    <location>
        <begin position="9"/>
        <end position="77"/>
    </location>
</feature>
<name>A0AAD7NB35_9AGAR</name>
<comment type="caution">
    <text evidence="4">The sequence shown here is derived from an EMBL/GenBank/DDBJ whole genome shotgun (WGS) entry which is preliminary data.</text>
</comment>
<evidence type="ECO:0000259" key="2">
    <source>
        <dbReference type="Pfam" id="PF22939"/>
    </source>
</evidence>
<evidence type="ECO:0008006" key="6">
    <source>
        <dbReference type="Google" id="ProtNLM"/>
    </source>
</evidence>
<dbReference type="Pfam" id="PF24883">
    <property type="entry name" value="NPHP3_N"/>
    <property type="match status" value="1"/>
</dbReference>
<dbReference type="PANTHER" id="PTHR10039">
    <property type="entry name" value="AMELOGENIN"/>
    <property type="match status" value="1"/>
</dbReference>
<keyword evidence="5" id="KW-1185">Reference proteome</keyword>
<keyword evidence="1" id="KW-0677">Repeat</keyword>
<evidence type="ECO:0000259" key="3">
    <source>
        <dbReference type="Pfam" id="PF24883"/>
    </source>
</evidence>
<evidence type="ECO:0000313" key="5">
    <source>
        <dbReference type="Proteomes" id="UP001215280"/>
    </source>
</evidence>
<proteinExistence type="predicted"/>
<accession>A0AAD7NB35</accession>
<dbReference type="InterPro" id="IPR027417">
    <property type="entry name" value="P-loop_NTPase"/>
</dbReference>
<dbReference type="Proteomes" id="UP001215280">
    <property type="component" value="Unassembled WGS sequence"/>
</dbReference>
<protein>
    <recommendedName>
        <fullName evidence="6">NACHT domain-containing protein</fullName>
    </recommendedName>
</protein>
<evidence type="ECO:0000256" key="1">
    <source>
        <dbReference type="ARBA" id="ARBA00022737"/>
    </source>
</evidence>
<dbReference type="EMBL" id="JARJLG010000067">
    <property type="protein sequence ID" value="KAJ7754320.1"/>
    <property type="molecule type" value="Genomic_DNA"/>
</dbReference>
<reference evidence="4" key="1">
    <citation type="submission" date="2023-03" db="EMBL/GenBank/DDBJ databases">
        <title>Massive genome expansion in bonnet fungi (Mycena s.s.) driven by repeated elements and novel gene families across ecological guilds.</title>
        <authorList>
            <consortium name="Lawrence Berkeley National Laboratory"/>
            <person name="Harder C.B."/>
            <person name="Miyauchi S."/>
            <person name="Viragh M."/>
            <person name="Kuo A."/>
            <person name="Thoen E."/>
            <person name="Andreopoulos B."/>
            <person name="Lu D."/>
            <person name="Skrede I."/>
            <person name="Drula E."/>
            <person name="Henrissat B."/>
            <person name="Morin E."/>
            <person name="Kohler A."/>
            <person name="Barry K."/>
            <person name="LaButti K."/>
            <person name="Morin E."/>
            <person name="Salamov A."/>
            <person name="Lipzen A."/>
            <person name="Mereny Z."/>
            <person name="Hegedus B."/>
            <person name="Baldrian P."/>
            <person name="Stursova M."/>
            <person name="Weitz H."/>
            <person name="Taylor A."/>
            <person name="Grigoriev I.V."/>
            <person name="Nagy L.G."/>
            <person name="Martin F."/>
            <person name="Kauserud H."/>
        </authorList>
    </citation>
    <scope>NUCLEOTIDE SEQUENCE</scope>
    <source>
        <strain evidence="4">CBHHK188m</strain>
    </source>
</reference>
<dbReference type="Pfam" id="PF22939">
    <property type="entry name" value="WHD_GPIID"/>
    <property type="match status" value="1"/>
</dbReference>
<sequence>MYNPRIVAQIKETWMKKSPNLQHLGLRNLQDLIIQLLQQSQQTYIVVDALDECDHPNEVANILIMIAKHCSILVTSRSECEDTSTILESYPQIHISSDDVQADIDHFVKSSLQKHRRISKRSTEIKQHISRALVKAADGMFLWVTLMIEMLGNQMSDHEIALALMQLPIGLTATYFRILTEIDRLPSRGWCMRAITWLLCARRPLQLSELASAVAIHDMNKSAGWDRTKVPNDPLDIIYDCKGLLSCISTPHGRIVQFTHTSVRDFLLANPAEVASTIPKYHIFPLSKGHTLMAKWCLGYLALKGKTPAEVLESYLNLFTYVKSHWGTHIEESHSPEVLDIFTQVTSDMEVTEGYECLNAPQEKEKNGGGLDLDSYTVRLKLGLFPPVSNPAHRLI</sequence>
<dbReference type="AlphaFoldDB" id="A0AAD7NB35"/>
<gene>
    <name evidence="4" type="ORF">DFH07DRAFT_941032</name>
</gene>
<evidence type="ECO:0000313" key="4">
    <source>
        <dbReference type="EMBL" id="KAJ7754320.1"/>
    </source>
</evidence>
<dbReference type="InterPro" id="IPR056884">
    <property type="entry name" value="NPHP3-like_N"/>
</dbReference>
<feature type="domain" description="GPI inositol-deacylase winged helix" evidence="2">
    <location>
        <begin position="193"/>
        <end position="270"/>
    </location>
</feature>
<organism evidence="4 5">
    <name type="scientific">Mycena maculata</name>
    <dbReference type="NCBI Taxonomy" id="230809"/>
    <lineage>
        <taxon>Eukaryota</taxon>
        <taxon>Fungi</taxon>
        <taxon>Dikarya</taxon>
        <taxon>Basidiomycota</taxon>
        <taxon>Agaricomycotina</taxon>
        <taxon>Agaricomycetes</taxon>
        <taxon>Agaricomycetidae</taxon>
        <taxon>Agaricales</taxon>
        <taxon>Marasmiineae</taxon>
        <taxon>Mycenaceae</taxon>
        <taxon>Mycena</taxon>
    </lineage>
</organism>
<dbReference type="InterPro" id="IPR054471">
    <property type="entry name" value="GPIID_WHD"/>
</dbReference>